<feature type="domain" description="Response regulatory" evidence="10">
    <location>
        <begin position="10"/>
        <end position="135"/>
    </location>
</feature>
<comment type="catalytic activity">
    <reaction evidence="1">
        <text>ATP + protein L-histidine = ADP + protein N-phospho-L-histidine.</text>
        <dbReference type="EC" id="2.7.13.3"/>
    </reaction>
</comment>
<gene>
    <name evidence="11" type="ORF">DU504_00540</name>
</gene>
<dbReference type="InterPro" id="IPR005467">
    <property type="entry name" value="His_kinase_dom"/>
</dbReference>
<keyword evidence="12" id="KW-1185">Reference proteome</keyword>
<evidence type="ECO:0000256" key="2">
    <source>
        <dbReference type="ARBA" id="ARBA00012438"/>
    </source>
</evidence>
<dbReference type="CDD" id="cd00082">
    <property type="entry name" value="HisKA"/>
    <property type="match status" value="1"/>
</dbReference>
<dbReference type="PANTHER" id="PTHR43711:SF1">
    <property type="entry name" value="HISTIDINE KINASE 1"/>
    <property type="match status" value="1"/>
</dbReference>
<dbReference type="SMART" id="SM00388">
    <property type="entry name" value="HisKA"/>
    <property type="match status" value="1"/>
</dbReference>
<comment type="caution">
    <text evidence="11">The sequence shown here is derived from an EMBL/GenBank/DDBJ whole genome shotgun (WGS) entry which is preliminary data.</text>
</comment>
<dbReference type="InterPro" id="IPR036097">
    <property type="entry name" value="HisK_dim/P_sf"/>
</dbReference>
<dbReference type="InterPro" id="IPR003594">
    <property type="entry name" value="HATPase_dom"/>
</dbReference>
<sequence length="393" mass="42799">MPAELTDELQLLLVEDNPGDARLIRHHLRSDTRGAFATPSVTHVETLDAALDRLETTTFDLVLLDLGLADSRGIETLERLNDRLDAAAAPPLPVVVLTGLTDEEMALEAIQQGAQDYLLKEHLEAELLGRAVRYALERHRQERTLERQNERLERFASIVSHDLRNPLQVARSRLAHVAPGETAEHLDEAVAALDRMEELVDDLLDLARDGRDLDVTESVDVADVARSAWGNVETPASDLRVEVTGTVTADASRLTQLFENLFRNSVEHSSTRNRTESGDSVEHGSTRNRTESGDSVEHGGGGGPANGRSAAGITVTVGAMDDGFYVADDGPGIPESERDRIFETGYSTNEDGTGFGLDIVREIVEAHGWAVTVTESETGGARFELTELPPDDD</sequence>
<dbReference type="InterPro" id="IPR003661">
    <property type="entry name" value="HisK_dim/P_dom"/>
</dbReference>
<dbReference type="Proteomes" id="UP000252189">
    <property type="component" value="Unassembled WGS sequence"/>
</dbReference>
<proteinExistence type="predicted"/>
<dbReference type="Pfam" id="PF02518">
    <property type="entry name" value="HATPase_c"/>
    <property type="match status" value="1"/>
</dbReference>
<evidence type="ECO:0000256" key="4">
    <source>
        <dbReference type="ARBA" id="ARBA00022679"/>
    </source>
</evidence>
<evidence type="ECO:0000259" key="10">
    <source>
        <dbReference type="PROSITE" id="PS50110"/>
    </source>
</evidence>
<keyword evidence="6" id="KW-0902">Two-component regulatory system</keyword>
<evidence type="ECO:0000259" key="9">
    <source>
        <dbReference type="PROSITE" id="PS50109"/>
    </source>
</evidence>
<dbReference type="InterPro" id="IPR050736">
    <property type="entry name" value="Sensor_HK_Regulatory"/>
</dbReference>
<keyword evidence="4" id="KW-0808">Transferase</keyword>
<dbReference type="Gene3D" id="3.30.565.10">
    <property type="entry name" value="Histidine kinase-like ATPase, C-terminal domain"/>
    <property type="match status" value="1"/>
</dbReference>
<dbReference type="PANTHER" id="PTHR43711">
    <property type="entry name" value="TWO-COMPONENT HISTIDINE KINASE"/>
    <property type="match status" value="1"/>
</dbReference>
<dbReference type="InterPro" id="IPR004358">
    <property type="entry name" value="Sig_transdc_His_kin-like_C"/>
</dbReference>
<feature type="modified residue" description="4-aspartylphosphate" evidence="7">
    <location>
        <position position="65"/>
    </location>
</feature>
<dbReference type="PROSITE" id="PS50110">
    <property type="entry name" value="RESPONSE_REGULATORY"/>
    <property type="match status" value="1"/>
</dbReference>
<evidence type="ECO:0000313" key="12">
    <source>
        <dbReference type="Proteomes" id="UP000252189"/>
    </source>
</evidence>
<dbReference type="InterPro" id="IPR001789">
    <property type="entry name" value="Sig_transdc_resp-reg_receiver"/>
</dbReference>
<keyword evidence="3 7" id="KW-0597">Phosphoprotein</keyword>
<feature type="compositionally biased region" description="Basic and acidic residues" evidence="8">
    <location>
        <begin position="267"/>
        <end position="297"/>
    </location>
</feature>
<protein>
    <recommendedName>
        <fullName evidence="2">histidine kinase</fullName>
        <ecNumber evidence="2">2.7.13.3</ecNumber>
    </recommendedName>
</protein>
<dbReference type="SMART" id="SM00448">
    <property type="entry name" value="REC"/>
    <property type="match status" value="1"/>
</dbReference>
<name>A0A368N9E6_9EURY</name>
<accession>A0A368N9E6</accession>
<dbReference type="SMART" id="SM00387">
    <property type="entry name" value="HATPase_c"/>
    <property type="match status" value="1"/>
</dbReference>
<dbReference type="PROSITE" id="PS50109">
    <property type="entry name" value="HIS_KIN"/>
    <property type="match status" value="1"/>
</dbReference>
<dbReference type="CDD" id="cd00075">
    <property type="entry name" value="HATPase"/>
    <property type="match status" value="1"/>
</dbReference>
<evidence type="ECO:0000256" key="1">
    <source>
        <dbReference type="ARBA" id="ARBA00000085"/>
    </source>
</evidence>
<dbReference type="EMBL" id="QPHM01000001">
    <property type="protein sequence ID" value="RCU45919.1"/>
    <property type="molecule type" value="Genomic_DNA"/>
</dbReference>
<evidence type="ECO:0000313" key="11">
    <source>
        <dbReference type="EMBL" id="RCU45919.1"/>
    </source>
</evidence>
<dbReference type="Pfam" id="PF00512">
    <property type="entry name" value="HisKA"/>
    <property type="match status" value="1"/>
</dbReference>
<reference evidence="11 12" key="1">
    <citation type="submission" date="2018-07" db="EMBL/GenBank/DDBJ databases">
        <title>Genome sequences of Haloplanus salinus JCM 18368T.</title>
        <authorList>
            <person name="Kim Y.B."/>
            <person name="Roh S.W."/>
        </authorList>
    </citation>
    <scope>NUCLEOTIDE SEQUENCE [LARGE SCALE GENOMIC DNA]</scope>
    <source>
        <strain evidence="11 12">JCM 18368</strain>
    </source>
</reference>
<dbReference type="GO" id="GO:0000155">
    <property type="term" value="F:phosphorelay sensor kinase activity"/>
    <property type="evidence" value="ECO:0007669"/>
    <property type="project" value="InterPro"/>
</dbReference>
<dbReference type="SUPFAM" id="SSF52172">
    <property type="entry name" value="CheY-like"/>
    <property type="match status" value="1"/>
</dbReference>
<keyword evidence="5 11" id="KW-0418">Kinase</keyword>
<feature type="region of interest" description="Disordered" evidence="8">
    <location>
        <begin position="267"/>
        <end position="310"/>
    </location>
</feature>
<feature type="domain" description="Histidine kinase" evidence="9">
    <location>
        <begin position="158"/>
        <end position="386"/>
    </location>
</feature>
<dbReference type="AlphaFoldDB" id="A0A368N9E6"/>
<dbReference type="SUPFAM" id="SSF55874">
    <property type="entry name" value="ATPase domain of HSP90 chaperone/DNA topoisomerase II/histidine kinase"/>
    <property type="match status" value="1"/>
</dbReference>
<organism evidence="11 12">
    <name type="scientific">Haloplanus salinus</name>
    <dbReference type="NCBI Taxonomy" id="1126245"/>
    <lineage>
        <taxon>Archaea</taxon>
        <taxon>Methanobacteriati</taxon>
        <taxon>Methanobacteriota</taxon>
        <taxon>Stenosarchaea group</taxon>
        <taxon>Halobacteria</taxon>
        <taxon>Halobacteriales</taxon>
        <taxon>Haloferacaceae</taxon>
        <taxon>Haloplanus</taxon>
    </lineage>
</organism>
<evidence type="ECO:0000256" key="5">
    <source>
        <dbReference type="ARBA" id="ARBA00022777"/>
    </source>
</evidence>
<evidence type="ECO:0000256" key="8">
    <source>
        <dbReference type="SAM" id="MobiDB-lite"/>
    </source>
</evidence>
<evidence type="ECO:0000256" key="3">
    <source>
        <dbReference type="ARBA" id="ARBA00022553"/>
    </source>
</evidence>
<dbReference type="EC" id="2.7.13.3" evidence="2"/>
<dbReference type="RefSeq" id="WP_114447473.1">
    <property type="nucleotide sequence ID" value="NZ_QPHM01000001.1"/>
</dbReference>
<dbReference type="PRINTS" id="PR00344">
    <property type="entry name" value="BCTRLSENSOR"/>
</dbReference>
<dbReference type="Gene3D" id="3.40.50.2300">
    <property type="match status" value="1"/>
</dbReference>
<dbReference type="Gene3D" id="1.10.287.130">
    <property type="match status" value="1"/>
</dbReference>
<evidence type="ECO:0000256" key="7">
    <source>
        <dbReference type="PROSITE-ProRule" id="PRU00169"/>
    </source>
</evidence>
<dbReference type="SUPFAM" id="SSF47384">
    <property type="entry name" value="Homodimeric domain of signal transducing histidine kinase"/>
    <property type="match status" value="1"/>
</dbReference>
<evidence type="ECO:0000256" key="6">
    <source>
        <dbReference type="ARBA" id="ARBA00023012"/>
    </source>
</evidence>
<dbReference type="InterPro" id="IPR036890">
    <property type="entry name" value="HATPase_C_sf"/>
</dbReference>
<dbReference type="OrthoDB" id="8127at2157"/>
<dbReference type="Pfam" id="PF00072">
    <property type="entry name" value="Response_reg"/>
    <property type="match status" value="1"/>
</dbReference>
<dbReference type="InterPro" id="IPR011006">
    <property type="entry name" value="CheY-like_superfamily"/>
</dbReference>